<dbReference type="STRING" id="269796.Rru_A0863"/>
<evidence type="ECO:0000259" key="11">
    <source>
        <dbReference type="PROSITE" id="PS50929"/>
    </source>
</evidence>
<evidence type="ECO:0000256" key="6">
    <source>
        <dbReference type="ARBA" id="ARBA00022840"/>
    </source>
</evidence>
<dbReference type="InterPro" id="IPR036640">
    <property type="entry name" value="ABC1_TM_sf"/>
</dbReference>
<dbReference type="eggNOG" id="COG1132">
    <property type="taxonomic scope" value="Bacteria"/>
</dbReference>
<dbReference type="Pfam" id="PF00664">
    <property type="entry name" value="ABC_membrane"/>
    <property type="match status" value="1"/>
</dbReference>
<dbReference type="PANTHER" id="PTHR24221">
    <property type="entry name" value="ATP-BINDING CASSETTE SUB-FAMILY B"/>
    <property type="match status" value="1"/>
</dbReference>
<keyword evidence="13" id="KW-1185">Reference proteome</keyword>
<dbReference type="GO" id="GO:0140359">
    <property type="term" value="F:ABC-type transporter activity"/>
    <property type="evidence" value="ECO:0007669"/>
    <property type="project" value="InterPro"/>
</dbReference>
<dbReference type="CDD" id="cd07346">
    <property type="entry name" value="ABC_6TM_exporters"/>
    <property type="match status" value="1"/>
</dbReference>
<protein>
    <submittedName>
        <fullName evidence="12">ABC transporter, transmembrane region</fullName>
        <ecNumber evidence="12">3.6.3.25</ecNumber>
    </submittedName>
</protein>
<keyword evidence="7 9" id="KW-1133">Transmembrane helix</keyword>
<evidence type="ECO:0000259" key="10">
    <source>
        <dbReference type="PROSITE" id="PS50893"/>
    </source>
</evidence>
<dbReference type="InterPro" id="IPR039421">
    <property type="entry name" value="Type_1_exporter"/>
</dbReference>
<feature type="transmembrane region" description="Helical" evidence="9">
    <location>
        <begin position="270"/>
        <end position="294"/>
    </location>
</feature>
<dbReference type="PROSITE" id="PS00211">
    <property type="entry name" value="ABC_TRANSPORTER_1"/>
    <property type="match status" value="1"/>
</dbReference>
<dbReference type="Gene3D" id="3.40.50.300">
    <property type="entry name" value="P-loop containing nucleotide triphosphate hydrolases"/>
    <property type="match status" value="1"/>
</dbReference>
<dbReference type="HOGENOM" id="CLU_000604_84_3_5"/>
<dbReference type="InterPro" id="IPR027417">
    <property type="entry name" value="P-loop_NTPase"/>
</dbReference>
<dbReference type="GO" id="GO:0034040">
    <property type="term" value="F:ATPase-coupled lipid transmembrane transporter activity"/>
    <property type="evidence" value="ECO:0007669"/>
    <property type="project" value="TreeGrafter"/>
</dbReference>
<evidence type="ECO:0000256" key="1">
    <source>
        <dbReference type="ARBA" id="ARBA00004651"/>
    </source>
</evidence>
<dbReference type="SUPFAM" id="SSF90123">
    <property type="entry name" value="ABC transporter transmembrane region"/>
    <property type="match status" value="1"/>
</dbReference>
<feature type="transmembrane region" description="Helical" evidence="9">
    <location>
        <begin position="53"/>
        <end position="73"/>
    </location>
</feature>
<dbReference type="PhylomeDB" id="Q2RW31"/>
<keyword evidence="2" id="KW-0813">Transport</keyword>
<keyword evidence="4 9" id="KW-0812">Transmembrane</keyword>
<evidence type="ECO:0000256" key="3">
    <source>
        <dbReference type="ARBA" id="ARBA00022475"/>
    </source>
</evidence>
<dbReference type="InterPro" id="IPR011527">
    <property type="entry name" value="ABC1_TM_dom"/>
</dbReference>
<sequence length="565" mass="61352">MNRVIATSGRPKGALWRGLGLRVLERIFAITPFFLGSLWLADAVSGREPALSLPLLGMCLAALLAGQMLCSYLGQMACFLGAYDLMIGYREQVIDHIGRLPLGVLQKRRIGHLAAIVTDDVKRVEEIFTHVAIDLVAAASAPLLFLAVLTWVDWRLSLALMVTLPMAIIGLNAARGFFLARGRTKQTLVQETSGLIVEFVTGLKTLRLFNQTAPWLDRLDRRFAALREISLGVEAWGGGSIQLYRLCLEGGLVSLLLTAGWLANRGALDPLAWVLFALVAGKLLEPLLDAAAFLTELRLMVLAEGRIAALRAEPLLPEGTATLAAAGEVAFQNVSFRYDDAWVLRDVSFRVGAGTMTAIVGPSGSGKTTLLHLLARFFDPQAGAVTIAGRDIRTLDTQDLYRHLGFVFQDVQLFDGTLLENLLIGRPGADEAAVAAACTAAYCDPFLARLPDGLASRIGENGQRLSGGERQRLSIARAILKDAPILLLDEATASVDPAAQYEIQRALSHLAQGRTVIMVAHRLHTIRHADQILVLDQGRILEQGRHDDLLAQAGLYAALWREQSR</sequence>
<dbReference type="Gene3D" id="1.20.1560.10">
    <property type="entry name" value="ABC transporter type 1, transmembrane domain"/>
    <property type="match status" value="1"/>
</dbReference>
<dbReference type="EMBL" id="CP000230">
    <property type="protein sequence ID" value="ABC21664.1"/>
    <property type="molecule type" value="Genomic_DNA"/>
</dbReference>
<evidence type="ECO:0000313" key="13">
    <source>
        <dbReference type="Proteomes" id="UP000001929"/>
    </source>
</evidence>
<feature type="transmembrane region" description="Helical" evidence="9">
    <location>
        <begin position="21"/>
        <end position="41"/>
    </location>
</feature>
<dbReference type="KEGG" id="rru:Rru_A0863"/>
<dbReference type="PROSITE" id="PS50893">
    <property type="entry name" value="ABC_TRANSPORTER_2"/>
    <property type="match status" value="1"/>
</dbReference>
<organism evidence="12 13">
    <name type="scientific">Rhodospirillum rubrum (strain ATCC 11170 / ATH 1.1.1 / DSM 467 / LMG 4362 / NCIMB 8255 / S1)</name>
    <dbReference type="NCBI Taxonomy" id="269796"/>
    <lineage>
        <taxon>Bacteria</taxon>
        <taxon>Pseudomonadati</taxon>
        <taxon>Pseudomonadota</taxon>
        <taxon>Alphaproteobacteria</taxon>
        <taxon>Rhodospirillales</taxon>
        <taxon>Rhodospirillaceae</taxon>
        <taxon>Rhodospirillum</taxon>
    </lineage>
</organism>
<dbReference type="EC" id="3.6.3.25" evidence="12"/>
<evidence type="ECO:0000313" key="12">
    <source>
        <dbReference type="EMBL" id="ABC21664.1"/>
    </source>
</evidence>
<reference evidence="12 13" key="1">
    <citation type="journal article" date="2011" name="Stand. Genomic Sci.">
        <title>Complete genome sequence of Rhodospirillum rubrum type strain (S1).</title>
        <authorList>
            <person name="Munk A.C."/>
            <person name="Copeland A."/>
            <person name="Lucas S."/>
            <person name="Lapidus A."/>
            <person name="Del Rio T.G."/>
            <person name="Barry K."/>
            <person name="Detter J.C."/>
            <person name="Hammon N."/>
            <person name="Israni S."/>
            <person name="Pitluck S."/>
            <person name="Brettin T."/>
            <person name="Bruce D."/>
            <person name="Han C."/>
            <person name="Tapia R."/>
            <person name="Gilna P."/>
            <person name="Schmutz J."/>
            <person name="Larimer F."/>
            <person name="Land M."/>
            <person name="Kyrpides N.C."/>
            <person name="Mavromatis K."/>
            <person name="Richardson P."/>
            <person name="Rohde M."/>
            <person name="Goker M."/>
            <person name="Klenk H.P."/>
            <person name="Zhang Y."/>
            <person name="Roberts G.P."/>
            <person name="Reslewic S."/>
            <person name="Schwartz D.C."/>
        </authorList>
    </citation>
    <scope>NUCLEOTIDE SEQUENCE [LARGE SCALE GENOMIC DNA]</scope>
    <source>
        <strain evidence="13">ATCC 11170 / ATH 1.1.1 / DSM 467 / LMG 4362 / NCIMB 8255 / S1</strain>
    </source>
</reference>
<dbReference type="Proteomes" id="UP000001929">
    <property type="component" value="Chromosome"/>
</dbReference>
<dbReference type="InterPro" id="IPR003593">
    <property type="entry name" value="AAA+_ATPase"/>
</dbReference>
<evidence type="ECO:0000256" key="8">
    <source>
        <dbReference type="ARBA" id="ARBA00023136"/>
    </source>
</evidence>
<dbReference type="InterPro" id="IPR017871">
    <property type="entry name" value="ABC_transporter-like_CS"/>
</dbReference>
<dbReference type="SUPFAM" id="SSF52540">
    <property type="entry name" value="P-loop containing nucleoside triphosphate hydrolases"/>
    <property type="match status" value="1"/>
</dbReference>
<evidence type="ECO:0000256" key="9">
    <source>
        <dbReference type="SAM" id="Phobius"/>
    </source>
</evidence>
<feature type="transmembrane region" description="Helical" evidence="9">
    <location>
        <begin position="131"/>
        <end position="152"/>
    </location>
</feature>
<keyword evidence="3" id="KW-1003">Cell membrane</keyword>
<accession>Q2RW31</accession>
<dbReference type="GO" id="GO:0016887">
    <property type="term" value="F:ATP hydrolysis activity"/>
    <property type="evidence" value="ECO:0007669"/>
    <property type="project" value="InterPro"/>
</dbReference>
<evidence type="ECO:0000256" key="4">
    <source>
        <dbReference type="ARBA" id="ARBA00022692"/>
    </source>
</evidence>
<dbReference type="EnsemblBacteria" id="ABC21664">
    <property type="protein sequence ID" value="ABC21664"/>
    <property type="gene ID" value="Rru_A0863"/>
</dbReference>
<feature type="transmembrane region" description="Helical" evidence="9">
    <location>
        <begin position="158"/>
        <end position="178"/>
    </location>
</feature>
<keyword evidence="12" id="KW-0378">Hydrolase</keyword>
<dbReference type="PATRIC" id="fig|269796.9.peg.918"/>
<keyword evidence="6" id="KW-0067">ATP-binding</keyword>
<feature type="domain" description="ABC transporter" evidence="10">
    <location>
        <begin position="329"/>
        <end position="562"/>
    </location>
</feature>
<dbReference type="AlphaFoldDB" id="Q2RW31"/>
<dbReference type="FunFam" id="3.40.50.300:FF:000221">
    <property type="entry name" value="Multidrug ABC transporter ATP-binding protein"/>
    <property type="match status" value="1"/>
</dbReference>
<dbReference type="PANTHER" id="PTHR24221:SF654">
    <property type="entry name" value="ATP-BINDING CASSETTE SUB-FAMILY B MEMBER 6"/>
    <property type="match status" value="1"/>
</dbReference>
<dbReference type="InterPro" id="IPR003439">
    <property type="entry name" value="ABC_transporter-like_ATP-bd"/>
</dbReference>
<dbReference type="GO" id="GO:0005886">
    <property type="term" value="C:plasma membrane"/>
    <property type="evidence" value="ECO:0007669"/>
    <property type="project" value="UniProtKB-SubCell"/>
</dbReference>
<feature type="domain" description="ABC transmembrane type-1" evidence="11">
    <location>
        <begin position="18"/>
        <end position="299"/>
    </location>
</feature>
<dbReference type="PROSITE" id="PS50929">
    <property type="entry name" value="ABC_TM1F"/>
    <property type="match status" value="1"/>
</dbReference>
<dbReference type="Pfam" id="PF00005">
    <property type="entry name" value="ABC_tran"/>
    <property type="match status" value="1"/>
</dbReference>
<evidence type="ECO:0000256" key="7">
    <source>
        <dbReference type="ARBA" id="ARBA00022989"/>
    </source>
</evidence>
<keyword evidence="8 9" id="KW-0472">Membrane</keyword>
<dbReference type="SMART" id="SM00382">
    <property type="entry name" value="AAA"/>
    <property type="match status" value="1"/>
</dbReference>
<comment type="subcellular location">
    <subcellularLocation>
        <location evidence="1">Cell membrane</location>
        <topology evidence="1">Multi-pass membrane protein</topology>
    </subcellularLocation>
</comment>
<dbReference type="GO" id="GO:0005524">
    <property type="term" value="F:ATP binding"/>
    <property type="evidence" value="ECO:0007669"/>
    <property type="project" value="UniProtKB-KW"/>
</dbReference>
<name>Q2RW31_RHORT</name>
<evidence type="ECO:0000256" key="5">
    <source>
        <dbReference type="ARBA" id="ARBA00022741"/>
    </source>
</evidence>
<gene>
    <name evidence="12" type="ordered locus">Rru_A0863</name>
</gene>
<proteinExistence type="predicted"/>
<keyword evidence="5" id="KW-0547">Nucleotide-binding</keyword>
<evidence type="ECO:0000256" key="2">
    <source>
        <dbReference type="ARBA" id="ARBA00022448"/>
    </source>
</evidence>